<organism evidence="2 3">
    <name type="scientific">Roridomyces roridus</name>
    <dbReference type="NCBI Taxonomy" id="1738132"/>
    <lineage>
        <taxon>Eukaryota</taxon>
        <taxon>Fungi</taxon>
        <taxon>Dikarya</taxon>
        <taxon>Basidiomycota</taxon>
        <taxon>Agaricomycotina</taxon>
        <taxon>Agaricomycetes</taxon>
        <taxon>Agaricomycetidae</taxon>
        <taxon>Agaricales</taxon>
        <taxon>Marasmiineae</taxon>
        <taxon>Mycenaceae</taxon>
        <taxon>Roridomyces</taxon>
    </lineage>
</organism>
<dbReference type="Proteomes" id="UP001221142">
    <property type="component" value="Unassembled WGS sequence"/>
</dbReference>
<dbReference type="AlphaFoldDB" id="A0AAD7FZW5"/>
<feature type="region of interest" description="Disordered" evidence="1">
    <location>
        <begin position="329"/>
        <end position="389"/>
    </location>
</feature>
<evidence type="ECO:0000313" key="2">
    <source>
        <dbReference type="EMBL" id="KAJ7651388.1"/>
    </source>
</evidence>
<reference evidence="2" key="1">
    <citation type="submission" date="2023-03" db="EMBL/GenBank/DDBJ databases">
        <title>Massive genome expansion in bonnet fungi (Mycena s.s.) driven by repeated elements and novel gene families across ecological guilds.</title>
        <authorList>
            <consortium name="Lawrence Berkeley National Laboratory"/>
            <person name="Harder C.B."/>
            <person name="Miyauchi S."/>
            <person name="Viragh M."/>
            <person name="Kuo A."/>
            <person name="Thoen E."/>
            <person name="Andreopoulos B."/>
            <person name="Lu D."/>
            <person name="Skrede I."/>
            <person name="Drula E."/>
            <person name="Henrissat B."/>
            <person name="Morin E."/>
            <person name="Kohler A."/>
            <person name="Barry K."/>
            <person name="LaButti K."/>
            <person name="Morin E."/>
            <person name="Salamov A."/>
            <person name="Lipzen A."/>
            <person name="Mereny Z."/>
            <person name="Hegedus B."/>
            <person name="Baldrian P."/>
            <person name="Stursova M."/>
            <person name="Weitz H."/>
            <person name="Taylor A."/>
            <person name="Grigoriev I.V."/>
            <person name="Nagy L.G."/>
            <person name="Martin F."/>
            <person name="Kauserud H."/>
        </authorList>
    </citation>
    <scope>NUCLEOTIDE SEQUENCE</scope>
    <source>
        <strain evidence="2">9284</strain>
    </source>
</reference>
<feature type="region of interest" description="Disordered" evidence="1">
    <location>
        <begin position="1"/>
        <end position="60"/>
    </location>
</feature>
<feature type="compositionally biased region" description="Polar residues" evidence="1">
    <location>
        <begin position="1"/>
        <end position="10"/>
    </location>
</feature>
<comment type="caution">
    <text evidence="2">The sequence shown here is derived from an EMBL/GenBank/DDBJ whole genome shotgun (WGS) entry which is preliminary data.</text>
</comment>
<name>A0AAD7FZW5_9AGAR</name>
<accession>A0AAD7FZW5</accession>
<protein>
    <submittedName>
        <fullName evidence="2">Uncharacterized protein</fullName>
    </submittedName>
</protein>
<feature type="compositionally biased region" description="Basic and acidic residues" evidence="1">
    <location>
        <begin position="329"/>
        <end position="343"/>
    </location>
</feature>
<proteinExistence type="predicted"/>
<dbReference type="EMBL" id="JARKIF010000001">
    <property type="protein sequence ID" value="KAJ7651388.1"/>
    <property type="molecule type" value="Genomic_DNA"/>
</dbReference>
<gene>
    <name evidence="2" type="ORF">FB45DRAFT_1018735</name>
</gene>
<evidence type="ECO:0000313" key="3">
    <source>
        <dbReference type="Proteomes" id="UP001221142"/>
    </source>
</evidence>
<keyword evidence="3" id="KW-1185">Reference proteome</keyword>
<evidence type="ECO:0000256" key="1">
    <source>
        <dbReference type="SAM" id="MobiDB-lite"/>
    </source>
</evidence>
<sequence length="389" mass="42717">MASSSPSRFSEPNEVDDLMNSSPMGPSPRATQGPRGTIRRRDQLEDDETDPNPFARRMPPLNLRAATLNQSDLADLQNFARSKKLKREHVEDIVKFMNLPSGPLLHESYMYATQLATLEEVRRIATSQPPWAPSKDFVTNVRALCYGALLSTSARAYKGTTLTSNVSASPNKIVFERRFDLPSNIRTIPADEAKVTKVITDQMSDARSGIKKDIAASVNHKPPKANAKPTKPNLDDADQHMGLKQLAENIGRHLGSRFELTAGFCARVALLRSVYMEFHEKNFWDKLEDKIEEYHFKARRKLEESGKALTADKIAAKVSKAFKGLVVQDRKTHGDTESNKNDGIDDLGEGGDELQQLIDQSFVPSGAGAGAGAGAGSNEQLDGPAGDEQ</sequence>